<dbReference type="AlphaFoldDB" id="A0A242K712"/>
<keyword evidence="4" id="KW-1185">Reference proteome</keyword>
<accession>A0A242K712</accession>
<evidence type="ECO:0000313" key="3">
    <source>
        <dbReference type="EMBL" id="WYJ92407.1"/>
    </source>
</evidence>
<reference evidence="2" key="1">
    <citation type="submission" date="2017-05" db="EMBL/GenBank/DDBJ databases">
        <title>The Genome Sequence of Enterococcus sp. 9E7_DIV0242.</title>
        <authorList>
            <consortium name="The Broad Institute Genomics Platform"/>
            <consortium name="The Broad Institute Genomic Center for Infectious Diseases"/>
            <person name="Earl A."/>
            <person name="Manson A."/>
            <person name="Schwartman J."/>
            <person name="Gilmore M."/>
            <person name="Abouelleil A."/>
            <person name="Cao P."/>
            <person name="Chapman S."/>
            <person name="Cusick C."/>
            <person name="Shea T."/>
            <person name="Young S."/>
            <person name="Neafsey D."/>
            <person name="Nusbaum C."/>
            <person name="Birren B."/>
        </authorList>
    </citation>
    <scope>NUCLEOTIDE SEQUENCE [LARGE SCALE GENOMIC DNA]</scope>
    <source>
        <strain evidence="2">9E7_DIV0242</strain>
    </source>
</reference>
<gene>
    <name evidence="2" type="ORF">A5888_002303</name>
    <name evidence="3" type="ORF">A5888_004180</name>
</gene>
<feature type="compositionally biased region" description="Basic residues" evidence="1">
    <location>
        <begin position="1"/>
        <end position="29"/>
    </location>
</feature>
<evidence type="ECO:0000313" key="4">
    <source>
        <dbReference type="Proteomes" id="UP000195141"/>
    </source>
</evidence>
<feature type="region of interest" description="Disordered" evidence="1">
    <location>
        <begin position="1"/>
        <end position="31"/>
    </location>
</feature>
<evidence type="ECO:0000313" key="2">
    <source>
        <dbReference type="EMBL" id="OTP16089.1"/>
    </source>
</evidence>
<dbReference type="Gene3D" id="4.10.410.60">
    <property type="match status" value="1"/>
</dbReference>
<reference evidence="3" key="2">
    <citation type="submission" date="2017-05" db="EMBL/GenBank/DDBJ databases">
        <authorList>
            <consortium name="The Broad Institute Genomics Platform"/>
            <consortium name="The Broad Institute Genomic Center for Infectious Diseases"/>
            <person name="Earl A."/>
            <person name="Manson A."/>
            <person name="Schwartman J."/>
            <person name="Gilmore M."/>
            <person name="Abouelleil A."/>
            <person name="Cao P."/>
            <person name="Chapman S."/>
            <person name="Cusick C."/>
            <person name="Shea T."/>
            <person name="Young S."/>
            <person name="Neafsey D."/>
            <person name="Nusbaum C."/>
            <person name="Birren B."/>
        </authorList>
    </citation>
    <scope>NUCLEOTIDE SEQUENCE</scope>
    <source>
        <strain evidence="3">9E7_DIV0242</strain>
    </source>
</reference>
<protein>
    <submittedName>
        <fullName evidence="2">Ribosomal protein L35</fullName>
    </submittedName>
</protein>
<evidence type="ECO:0000256" key="1">
    <source>
        <dbReference type="SAM" id="MobiDB-lite"/>
    </source>
</evidence>
<dbReference type="Proteomes" id="UP000195141">
    <property type="component" value="Chromosome"/>
</dbReference>
<name>A0A242K712_9ENTE</name>
<organism evidence="2">
    <name type="scientific">Candidatus Enterococcus clewellii</name>
    <dbReference type="NCBI Taxonomy" id="1834193"/>
    <lineage>
        <taxon>Bacteria</taxon>
        <taxon>Bacillati</taxon>
        <taxon>Bacillota</taxon>
        <taxon>Bacilli</taxon>
        <taxon>Lactobacillales</taxon>
        <taxon>Enterococcaceae</taxon>
        <taxon>Enterococcus</taxon>
    </lineage>
</organism>
<keyword evidence="2" id="KW-0687">Ribonucleoprotein</keyword>
<keyword evidence="2" id="KW-0689">Ribosomal protein</keyword>
<proteinExistence type="predicted"/>
<dbReference type="InterPro" id="IPR037229">
    <property type="entry name" value="Ribosomal_bL35_sf"/>
</dbReference>
<sequence length="47" mass="5289">MPKMKSHSGLNKRVKSTKKGKVKRHKKGVKTAVYVSHSDLPVIKKSM</sequence>
<reference evidence="3" key="3">
    <citation type="submission" date="2024-03" db="EMBL/GenBank/DDBJ databases">
        <title>The Genome Sequence of Enterococcus sp. DIV0242b.</title>
        <authorList>
            <consortium name="The Broad Institute Genomics Platform"/>
            <consortium name="The Broad Institute Microbial Omics Core"/>
            <consortium name="The Broad Institute Genomic Center for Infectious Diseases"/>
            <person name="Earl A."/>
            <person name="Manson A."/>
            <person name="Gilmore M."/>
            <person name="Schwartman J."/>
            <person name="Shea T."/>
            <person name="Abouelleil A."/>
            <person name="Cao P."/>
            <person name="Chapman S."/>
            <person name="Cusick C."/>
            <person name="Young S."/>
            <person name="Neafsey D."/>
            <person name="Nusbaum C."/>
            <person name="Birren B."/>
        </authorList>
    </citation>
    <scope>NUCLEOTIDE SEQUENCE</scope>
    <source>
        <strain evidence="3">9E7_DIV0242</strain>
    </source>
</reference>
<dbReference type="GO" id="GO:0005840">
    <property type="term" value="C:ribosome"/>
    <property type="evidence" value="ECO:0007669"/>
    <property type="project" value="UniProtKB-KW"/>
</dbReference>
<dbReference type="EMBL" id="NGMM01000003">
    <property type="protein sequence ID" value="OTP16089.1"/>
    <property type="molecule type" value="Genomic_DNA"/>
</dbReference>
<dbReference type="EMBL" id="CP147247">
    <property type="protein sequence ID" value="WYJ92407.1"/>
    <property type="molecule type" value="Genomic_DNA"/>
</dbReference>
<dbReference type="SUPFAM" id="SSF143034">
    <property type="entry name" value="L35p-like"/>
    <property type="match status" value="1"/>
</dbReference>